<keyword evidence="1" id="KW-0732">Signal</keyword>
<reference evidence="2 3" key="1">
    <citation type="journal article" date="2019" name="Sci. Rep.">
        <title>A high-quality genome of Eragrostis curvula grass provides insights into Poaceae evolution and supports new strategies to enhance forage quality.</title>
        <authorList>
            <person name="Carballo J."/>
            <person name="Santos B.A.C.M."/>
            <person name="Zappacosta D."/>
            <person name="Garbus I."/>
            <person name="Selva J.P."/>
            <person name="Gallo C.A."/>
            <person name="Diaz A."/>
            <person name="Albertini E."/>
            <person name="Caccamo M."/>
            <person name="Echenique V."/>
        </authorList>
    </citation>
    <scope>NUCLEOTIDE SEQUENCE [LARGE SCALE GENOMIC DNA]</scope>
    <source>
        <strain evidence="3">cv. Victoria</strain>
        <tissue evidence="2">Leaf</tissue>
    </source>
</reference>
<organism evidence="2 3">
    <name type="scientific">Eragrostis curvula</name>
    <name type="common">weeping love grass</name>
    <dbReference type="NCBI Taxonomy" id="38414"/>
    <lineage>
        <taxon>Eukaryota</taxon>
        <taxon>Viridiplantae</taxon>
        <taxon>Streptophyta</taxon>
        <taxon>Embryophyta</taxon>
        <taxon>Tracheophyta</taxon>
        <taxon>Spermatophyta</taxon>
        <taxon>Magnoliopsida</taxon>
        <taxon>Liliopsida</taxon>
        <taxon>Poales</taxon>
        <taxon>Poaceae</taxon>
        <taxon>PACMAD clade</taxon>
        <taxon>Chloridoideae</taxon>
        <taxon>Eragrostideae</taxon>
        <taxon>Eragrostidinae</taxon>
        <taxon>Eragrostis</taxon>
    </lineage>
</organism>
<gene>
    <name evidence="2" type="ORF">EJB05_51404</name>
</gene>
<dbReference type="Gramene" id="TVU03076">
    <property type="protein sequence ID" value="TVU03076"/>
    <property type="gene ID" value="EJB05_51404"/>
</dbReference>
<accession>A0A5J9SVR6</accession>
<protein>
    <recommendedName>
        <fullName evidence="4">Bifunctional inhibitor/plant lipid transfer protein/seed storage helical domain-containing protein</fullName>
    </recommendedName>
</protein>
<comment type="caution">
    <text evidence="2">The sequence shown here is derived from an EMBL/GenBank/DDBJ whole genome shotgun (WGS) entry which is preliminary data.</text>
</comment>
<feature type="non-terminal residue" evidence="2">
    <location>
        <position position="1"/>
    </location>
</feature>
<feature type="signal peptide" evidence="1">
    <location>
        <begin position="1"/>
        <end position="32"/>
    </location>
</feature>
<evidence type="ECO:0000313" key="2">
    <source>
        <dbReference type="EMBL" id="TVU03076.1"/>
    </source>
</evidence>
<evidence type="ECO:0000313" key="3">
    <source>
        <dbReference type="Proteomes" id="UP000324897"/>
    </source>
</evidence>
<proteinExistence type="predicted"/>
<dbReference type="AlphaFoldDB" id="A0A5J9SVR6"/>
<dbReference type="Proteomes" id="UP000324897">
    <property type="component" value="Unassembled WGS sequence"/>
</dbReference>
<keyword evidence="3" id="KW-1185">Reference proteome</keyword>
<name>A0A5J9SVR6_9POAL</name>
<dbReference type="OrthoDB" id="690548at2759"/>
<sequence>MAAISAILVKKVVVVAICITLVLLSVGPAAMADVLEDCRNDCRSPCNGFSTAVCKGLTRRLRELLFATCKVRISALCSNTCINLCSIDTLPGAGRHPIHYGNVIHALDSNQ</sequence>
<dbReference type="EMBL" id="RWGY01000230">
    <property type="protein sequence ID" value="TVU03076.1"/>
    <property type="molecule type" value="Genomic_DNA"/>
</dbReference>
<feature type="chain" id="PRO_5023803051" description="Bifunctional inhibitor/plant lipid transfer protein/seed storage helical domain-containing protein" evidence="1">
    <location>
        <begin position="33"/>
        <end position="111"/>
    </location>
</feature>
<evidence type="ECO:0000256" key="1">
    <source>
        <dbReference type="SAM" id="SignalP"/>
    </source>
</evidence>
<evidence type="ECO:0008006" key="4">
    <source>
        <dbReference type="Google" id="ProtNLM"/>
    </source>
</evidence>